<dbReference type="Proteomes" id="UP001596472">
    <property type="component" value="Unassembled WGS sequence"/>
</dbReference>
<dbReference type="EMBL" id="JBHTBS010000001">
    <property type="protein sequence ID" value="MFC7335922.1"/>
    <property type="molecule type" value="Genomic_DNA"/>
</dbReference>
<accession>A0ABW2L0T3</accession>
<evidence type="ECO:0000313" key="3">
    <source>
        <dbReference type="Proteomes" id="UP001596472"/>
    </source>
</evidence>
<feature type="compositionally biased region" description="Basic and acidic residues" evidence="1">
    <location>
        <begin position="1"/>
        <end position="33"/>
    </location>
</feature>
<feature type="region of interest" description="Disordered" evidence="1">
    <location>
        <begin position="1"/>
        <end position="43"/>
    </location>
</feature>
<sequence length="92" mass="10278">MKKADDTTAQGEELKQKTESTEKKITETMEDPKPSTPEPKAAVPVARRVPGREGFVFSPYNNKMIDVKDFASGTMVADPTYPPAEKKYFRVP</sequence>
<reference evidence="3" key="1">
    <citation type="journal article" date="2019" name="Int. J. Syst. Evol. Microbiol.">
        <title>The Global Catalogue of Microorganisms (GCM) 10K type strain sequencing project: providing services to taxonomists for standard genome sequencing and annotation.</title>
        <authorList>
            <consortium name="The Broad Institute Genomics Platform"/>
            <consortium name="The Broad Institute Genome Sequencing Center for Infectious Disease"/>
            <person name="Wu L."/>
            <person name="Ma J."/>
        </authorList>
    </citation>
    <scope>NUCLEOTIDE SEQUENCE [LARGE SCALE GENOMIC DNA]</scope>
    <source>
        <strain evidence="3">CGMCC 4.1467</strain>
    </source>
</reference>
<organism evidence="2 3">
    <name type="scientific">Haloferula chungangensis</name>
    <dbReference type="NCBI Taxonomy" id="1048331"/>
    <lineage>
        <taxon>Bacteria</taxon>
        <taxon>Pseudomonadati</taxon>
        <taxon>Verrucomicrobiota</taxon>
        <taxon>Verrucomicrobiia</taxon>
        <taxon>Verrucomicrobiales</taxon>
        <taxon>Verrucomicrobiaceae</taxon>
        <taxon>Haloferula</taxon>
    </lineage>
</organism>
<comment type="caution">
    <text evidence="2">The sequence shown here is derived from an EMBL/GenBank/DDBJ whole genome shotgun (WGS) entry which is preliminary data.</text>
</comment>
<gene>
    <name evidence="2" type="ORF">ACFQY0_01930</name>
</gene>
<protein>
    <submittedName>
        <fullName evidence="2">Uncharacterized protein</fullName>
    </submittedName>
</protein>
<proteinExistence type="predicted"/>
<evidence type="ECO:0000313" key="2">
    <source>
        <dbReference type="EMBL" id="MFC7335922.1"/>
    </source>
</evidence>
<evidence type="ECO:0000256" key="1">
    <source>
        <dbReference type="SAM" id="MobiDB-lite"/>
    </source>
</evidence>
<keyword evidence="3" id="KW-1185">Reference proteome</keyword>
<dbReference type="RefSeq" id="WP_379708514.1">
    <property type="nucleotide sequence ID" value="NZ_JBHTBS010000001.1"/>
</dbReference>
<name>A0ABW2L0T3_9BACT</name>